<dbReference type="InterPro" id="IPR008271">
    <property type="entry name" value="Ser/Thr_kinase_AS"/>
</dbReference>
<dbReference type="GO" id="GO:0005524">
    <property type="term" value="F:ATP binding"/>
    <property type="evidence" value="ECO:0007669"/>
    <property type="project" value="InterPro"/>
</dbReference>
<dbReference type="Proteomes" id="UP000807342">
    <property type="component" value="Unassembled WGS sequence"/>
</dbReference>
<dbReference type="InterPro" id="IPR011009">
    <property type="entry name" value="Kinase-like_dom_sf"/>
</dbReference>
<dbReference type="PANTHER" id="PTHR44329">
    <property type="entry name" value="SERINE/THREONINE-PROTEIN KINASE TNNI3K-RELATED"/>
    <property type="match status" value="1"/>
</dbReference>
<protein>
    <submittedName>
        <fullName evidence="2">Kinase-like protein</fullName>
    </submittedName>
</protein>
<dbReference type="InterPro" id="IPR001245">
    <property type="entry name" value="Ser-Thr/Tyr_kinase_cat_dom"/>
</dbReference>
<feature type="non-terminal residue" evidence="2">
    <location>
        <position position="1"/>
    </location>
</feature>
<dbReference type="PRINTS" id="PR00109">
    <property type="entry name" value="TYRKINASE"/>
</dbReference>
<dbReference type="OrthoDB" id="346907at2759"/>
<dbReference type="Pfam" id="PF00069">
    <property type="entry name" value="Pkinase"/>
    <property type="match status" value="1"/>
</dbReference>
<sequence length="303" mass="34831">VYRGKFEDQTLCIKAIRVARHQQDDTLTVSTILTEMAIWAHLSHPNILEFYGVYIFDVGMPQLCFVSPWMENGNLDQYLRRRPEVPRMPLVLDVAEGVLYLHQSNIVHSDLKSENVLISREGRALIGDFGISNVVTSSGTVFTESPNGTARWKAPELHRPEGNLRATPFSDIWSLGCLFYQILTRKIPFHQYHSDTQVLFAFIDGRVPVRPVPGTFCDGIDYAMWGLLERCWDYVPHRRPRCREIRDFVVNLGIKDNRPLALDRAGNNRSFWKAMRVGSDIKLNNKSLERVLLRVSVFLHHPS</sequence>
<dbReference type="PROSITE" id="PS00108">
    <property type="entry name" value="PROTEIN_KINASE_ST"/>
    <property type="match status" value="1"/>
</dbReference>
<dbReference type="Gene3D" id="1.10.510.10">
    <property type="entry name" value="Transferase(Phosphotransferase) domain 1"/>
    <property type="match status" value="1"/>
</dbReference>
<reference evidence="2" key="1">
    <citation type="submission" date="2020-11" db="EMBL/GenBank/DDBJ databases">
        <authorList>
            <consortium name="DOE Joint Genome Institute"/>
            <person name="Ahrendt S."/>
            <person name="Riley R."/>
            <person name="Andreopoulos W."/>
            <person name="Labutti K."/>
            <person name="Pangilinan J."/>
            <person name="Ruiz-Duenas F.J."/>
            <person name="Barrasa J.M."/>
            <person name="Sanchez-Garcia M."/>
            <person name="Camarero S."/>
            <person name="Miyauchi S."/>
            <person name="Serrano A."/>
            <person name="Linde D."/>
            <person name="Babiker R."/>
            <person name="Drula E."/>
            <person name="Ayuso-Fernandez I."/>
            <person name="Pacheco R."/>
            <person name="Padilla G."/>
            <person name="Ferreira P."/>
            <person name="Barriuso J."/>
            <person name="Kellner H."/>
            <person name="Castanera R."/>
            <person name="Alfaro M."/>
            <person name="Ramirez L."/>
            <person name="Pisabarro A.G."/>
            <person name="Kuo A."/>
            <person name="Tritt A."/>
            <person name="Lipzen A."/>
            <person name="He G."/>
            <person name="Yan M."/>
            <person name="Ng V."/>
            <person name="Cullen D."/>
            <person name="Martin F."/>
            <person name="Rosso M.-N."/>
            <person name="Henrissat B."/>
            <person name="Hibbett D."/>
            <person name="Martinez A.T."/>
            <person name="Grigoriev I.V."/>
        </authorList>
    </citation>
    <scope>NUCLEOTIDE SEQUENCE</scope>
    <source>
        <strain evidence="2">MF-IS2</strain>
    </source>
</reference>
<gene>
    <name evidence="2" type="ORF">P691DRAFT_673521</name>
</gene>
<dbReference type="InterPro" id="IPR000719">
    <property type="entry name" value="Prot_kinase_dom"/>
</dbReference>
<dbReference type="SMART" id="SM00220">
    <property type="entry name" value="S_TKc"/>
    <property type="match status" value="1"/>
</dbReference>
<accession>A0A9P5XBX3</accession>
<comment type="caution">
    <text evidence="2">The sequence shown here is derived from an EMBL/GenBank/DDBJ whole genome shotgun (WGS) entry which is preliminary data.</text>
</comment>
<evidence type="ECO:0000313" key="3">
    <source>
        <dbReference type="Proteomes" id="UP000807342"/>
    </source>
</evidence>
<keyword evidence="2" id="KW-0418">Kinase</keyword>
<dbReference type="PROSITE" id="PS50011">
    <property type="entry name" value="PROTEIN_KINASE_DOM"/>
    <property type="match status" value="1"/>
</dbReference>
<feature type="domain" description="Protein kinase" evidence="1">
    <location>
        <begin position="1"/>
        <end position="249"/>
    </location>
</feature>
<dbReference type="SUPFAM" id="SSF56112">
    <property type="entry name" value="Protein kinase-like (PK-like)"/>
    <property type="match status" value="1"/>
</dbReference>
<dbReference type="InterPro" id="IPR051681">
    <property type="entry name" value="Ser/Thr_Kinases-Pseudokinases"/>
</dbReference>
<keyword evidence="2" id="KW-0808">Transferase</keyword>
<dbReference type="AlphaFoldDB" id="A0A9P5XBX3"/>
<organism evidence="2 3">
    <name type="scientific">Macrolepiota fuliginosa MF-IS2</name>
    <dbReference type="NCBI Taxonomy" id="1400762"/>
    <lineage>
        <taxon>Eukaryota</taxon>
        <taxon>Fungi</taxon>
        <taxon>Dikarya</taxon>
        <taxon>Basidiomycota</taxon>
        <taxon>Agaricomycotina</taxon>
        <taxon>Agaricomycetes</taxon>
        <taxon>Agaricomycetidae</taxon>
        <taxon>Agaricales</taxon>
        <taxon>Agaricineae</taxon>
        <taxon>Agaricaceae</taxon>
        <taxon>Macrolepiota</taxon>
    </lineage>
</organism>
<evidence type="ECO:0000313" key="2">
    <source>
        <dbReference type="EMBL" id="KAF9446491.1"/>
    </source>
</evidence>
<proteinExistence type="predicted"/>
<name>A0A9P5XBX3_9AGAR</name>
<dbReference type="EMBL" id="MU151243">
    <property type="protein sequence ID" value="KAF9446491.1"/>
    <property type="molecule type" value="Genomic_DNA"/>
</dbReference>
<keyword evidence="3" id="KW-1185">Reference proteome</keyword>
<evidence type="ECO:0000259" key="1">
    <source>
        <dbReference type="PROSITE" id="PS50011"/>
    </source>
</evidence>
<dbReference type="GO" id="GO:0004674">
    <property type="term" value="F:protein serine/threonine kinase activity"/>
    <property type="evidence" value="ECO:0007669"/>
    <property type="project" value="TreeGrafter"/>
</dbReference>